<feature type="transmembrane region" description="Helical" evidence="7">
    <location>
        <begin position="58"/>
        <end position="82"/>
    </location>
</feature>
<evidence type="ECO:0000313" key="11">
    <source>
        <dbReference type="Proteomes" id="UP000580910"/>
    </source>
</evidence>
<evidence type="ECO:0000256" key="2">
    <source>
        <dbReference type="ARBA" id="ARBA00022475"/>
    </source>
</evidence>
<feature type="transmembrane region" description="Helical" evidence="7">
    <location>
        <begin position="102"/>
        <end position="118"/>
    </location>
</feature>
<dbReference type="EMBL" id="JACGXA010000001">
    <property type="protein sequence ID" value="MBA8802199.1"/>
    <property type="molecule type" value="Genomic_DNA"/>
</dbReference>
<evidence type="ECO:0000313" key="10">
    <source>
        <dbReference type="EMBL" id="MBA8802199.1"/>
    </source>
</evidence>
<gene>
    <name evidence="10" type="ORF">FB382_000490</name>
</gene>
<protein>
    <submittedName>
        <fullName evidence="10">Phage shock protein PspC (Stress-responsive transcriptional regulator)/FtsH-binding integral membrane protein</fullName>
    </submittedName>
</protein>
<dbReference type="InterPro" id="IPR052027">
    <property type="entry name" value="PspC"/>
</dbReference>
<comment type="caution">
    <text evidence="10">The sequence shown here is derived from an EMBL/GenBank/DDBJ whole genome shotgun (WGS) entry which is preliminary data.</text>
</comment>
<evidence type="ECO:0000256" key="5">
    <source>
        <dbReference type="ARBA" id="ARBA00023136"/>
    </source>
</evidence>
<sequence length="403" mass="42448">MTTTPPDAPSGPAPGADHGPRVNRDDVRDLSRLRRTVDDRKVAGVAGGIARHLDIDPLVVRVTFVVTAFFGAGLIFYGACWLLLPEEGSPRRPFGLDDRSRAVALIIGGVIAALTLMGNTWSGVWYPWPLVIIALAVLFFLTRKNRRPSVPPAAGPTPYAAPYEAPSPAPYTAQYAVPPSAPQYSDIRWVPPASTVAPVRPWPPKRRGPILFWFTLALIALAEGTLGIVDVAGLHVVPSAYPALAVAITGVMLLVGAFFGRAGGLILVGLIGAAALAGTTAAGEFDGTQLHPTPTSSVALPDGYEISNGEVVLDLRQVRDLGALDGRTIFLDAKFGRIEVIVPPGLSTSVTARVHGPGDIQLFGEESGGIDVQMSRTHEAARQGAPQLTIDAELSVGSIEVHQ</sequence>
<comment type="subcellular location">
    <subcellularLocation>
        <location evidence="1">Cell membrane</location>
        <topology evidence="1">Single-pass membrane protein</topology>
    </subcellularLocation>
</comment>
<accession>A0A7W3P897</accession>
<keyword evidence="2" id="KW-1003">Cell membrane</keyword>
<dbReference type="Proteomes" id="UP000580910">
    <property type="component" value="Unassembled WGS sequence"/>
</dbReference>
<feature type="domain" description="Cell wall-active antibiotics response LiaF-like C-terminal" evidence="9">
    <location>
        <begin position="309"/>
        <end position="401"/>
    </location>
</feature>
<evidence type="ECO:0000256" key="3">
    <source>
        <dbReference type="ARBA" id="ARBA00022692"/>
    </source>
</evidence>
<dbReference type="PANTHER" id="PTHR33885:SF3">
    <property type="entry name" value="PHAGE SHOCK PROTEIN C"/>
    <property type="match status" value="1"/>
</dbReference>
<dbReference type="Pfam" id="PF09922">
    <property type="entry name" value="LiaF-like_C"/>
    <property type="match status" value="1"/>
</dbReference>
<name>A0A7W3P897_9ACTN</name>
<dbReference type="AlphaFoldDB" id="A0A7W3P897"/>
<feature type="transmembrane region" description="Helical" evidence="7">
    <location>
        <begin position="265"/>
        <end position="283"/>
    </location>
</feature>
<keyword evidence="5 7" id="KW-0472">Membrane</keyword>
<keyword evidence="3 7" id="KW-0812">Transmembrane</keyword>
<dbReference type="InterPro" id="IPR024425">
    <property type="entry name" value="LiaF-like_C"/>
</dbReference>
<evidence type="ECO:0000256" key="1">
    <source>
        <dbReference type="ARBA" id="ARBA00004162"/>
    </source>
</evidence>
<evidence type="ECO:0000256" key="4">
    <source>
        <dbReference type="ARBA" id="ARBA00022989"/>
    </source>
</evidence>
<evidence type="ECO:0000259" key="9">
    <source>
        <dbReference type="Pfam" id="PF09922"/>
    </source>
</evidence>
<dbReference type="GO" id="GO:0005886">
    <property type="term" value="C:plasma membrane"/>
    <property type="evidence" value="ECO:0007669"/>
    <property type="project" value="UniProtKB-SubCell"/>
</dbReference>
<feature type="compositionally biased region" description="Pro residues" evidence="6">
    <location>
        <begin position="1"/>
        <end position="12"/>
    </location>
</feature>
<evidence type="ECO:0000256" key="7">
    <source>
        <dbReference type="SAM" id="Phobius"/>
    </source>
</evidence>
<reference evidence="10 11" key="1">
    <citation type="submission" date="2020-07" db="EMBL/GenBank/DDBJ databases">
        <title>Sequencing the genomes of 1000 actinobacteria strains.</title>
        <authorList>
            <person name="Klenk H.-P."/>
        </authorList>
    </citation>
    <scope>NUCLEOTIDE SEQUENCE [LARGE SCALE GENOMIC DNA]</scope>
    <source>
        <strain evidence="10 11">DSM 21349</strain>
    </source>
</reference>
<organism evidence="10 11">
    <name type="scientific">Nocardioides ginsengisegetis</name>
    <dbReference type="NCBI Taxonomy" id="661491"/>
    <lineage>
        <taxon>Bacteria</taxon>
        <taxon>Bacillati</taxon>
        <taxon>Actinomycetota</taxon>
        <taxon>Actinomycetes</taxon>
        <taxon>Propionibacteriales</taxon>
        <taxon>Nocardioidaceae</taxon>
        <taxon>Nocardioides</taxon>
    </lineage>
</organism>
<dbReference type="InterPro" id="IPR007168">
    <property type="entry name" value="Phageshock_PspC_N"/>
</dbReference>
<feature type="domain" description="Phage shock protein PspC N-terminal" evidence="8">
    <location>
        <begin position="32"/>
        <end position="87"/>
    </location>
</feature>
<evidence type="ECO:0000256" key="6">
    <source>
        <dbReference type="SAM" id="MobiDB-lite"/>
    </source>
</evidence>
<dbReference type="PANTHER" id="PTHR33885">
    <property type="entry name" value="PHAGE SHOCK PROTEIN C"/>
    <property type="match status" value="1"/>
</dbReference>
<keyword evidence="4 7" id="KW-1133">Transmembrane helix</keyword>
<proteinExistence type="predicted"/>
<dbReference type="RefSeq" id="WP_182536495.1">
    <property type="nucleotide sequence ID" value="NZ_JACGXA010000001.1"/>
</dbReference>
<keyword evidence="11" id="KW-1185">Reference proteome</keyword>
<feature type="transmembrane region" description="Helical" evidence="7">
    <location>
        <begin position="240"/>
        <end position="258"/>
    </location>
</feature>
<feature type="transmembrane region" description="Helical" evidence="7">
    <location>
        <begin position="210"/>
        <end position="234"/>
    </location>
</feature>
<dbReference type="Pfam" id="PF04024">
    <property type="entry name" value="PspC"/>
    <property type="match status" value="1"/>
</dbReference>
<feature type="transmembrane region" description="Helical" evidence="7">
    <location>
        <begin position="124"/>
        <end position="141"/>
    </location>
</feature>
<feature type="region of interest" description="Disordered" evidence="6">
    <location>
        <begin position="1"/>
        <end position="25"/>
    </location>
</feature>
<evidence type="ECO:0000259" key="8">
    <source>
        <dbReference type="Pfam" id="PF04024"/>
    </source>
</evidence>